<dbReference type="Pfam" id="PF13828">
    <property type="entry name" value="DUF4190"/>
    <property type="match status" value="1"/>
</dbReference>
<evidence type="ECO:0000313" key="4">
    <source>
        <dbReference type="EMBL" id="UQX12477.1"/>
    </source>
</evidence>
<feature type="domain" description="DUF4190" evidence="3">
    <location>
        <begin position="63"/>
        <end position="130"/>
    </location>
</feature>
<evidence type="ECO:0000313" key="5">
    <source>
        <dbReference type="Proteomes" id="UP001056610"/>
    </source>
</evidence>
<accession>A0ABY4QN98</accession>
<feature type="transmembrane region" description="Helical" evidence="2">
    <location>
        <begin position="80"/>
        <end position="99"/>
    </location>
</feature>
<keyword evidence="2" id="KW-0472">Membrane</keyword>
<proteinExistence type="predicted"/>
<dbReference type="RefSeq" id="WP_249763221.1">
    <property type="nucleotide sequence ID" value="NZ_CAJUXY010000007.1"/>
</dbReference>
<evidence type="ECO:0000256" key="2">
    <source>
        <dbReference type="SAM" id="Phobius"/>
    </source>
</evidence>
<protein>
    <submittedName>
        <fullName evidence="4">DUF4190 domain-containing protein</fullName>
    </submittedName>
</protein>
<dbReference type="Proteomes" id="UP001056610">
    <property type="component" value="Chromosome"/>
</dbReference>
<feature type="region of interest" description="Disordered" evidence="1">
    <location>
        <begin position="1"/>
        <end position="29"/>
    </location>
</feature>
<gene>
    <name evidence="4" type="ORF">M5I08_09715</name>
</gene>
<keyword evidence="2" id="KW-0812">Transmembrane</keyword>
<keyword evidence="2" id="KW-1133">Transmembrane helix</keyword>
<sequence length="186" mass="19784">MTEPPDTPSGRRQNSEGTPQTAPPYRYPYPYQYPHRPGPYPSGYSPPHYGYRAPVQPENGLGSAALVLAVVGLLGSPVPLVNIVSIVLGLVAIVIGALGRGRAKRGTANNGGVAIAGIVLGALAIIVSLAFIALWATLWKDAGGGDYIRCIRHAGSNHVQQRRCADQFRHNVQNRLSVTLTSTPVR</sequence>
<dbReference type="InterPro" id="IPR025241">
    <property type="entry name" value="DUF4190"/>
</dbReference>
<name>A0ABY4QN98_9MYCO</name>
<evidence type="ECO:0000259" key="3">
    <source>
        <dbReference type="Pfam" id="PF13828"/>
    </source>
</evidence>
<dbReference type="EMBL" id="CP097320">
    <property type="protein sequence ID" value="UQX12477.1"/>
    <property type="molecule type" value="Genomic_DNA"/>
</dbReference>
<organism evidence="4 5">
    <name type="scientific">Candidatus Mycobacterium methanotrophicum</name>
    <dbReference type="NCBI Taxonomy" id="2943498"/>
    <lineage>
        <taxon>Bacteria</taxon>
        <taxon>Bacillati</taxon>
        <taxon>Actinomycetota</taxon>
        <taxon>Actinomycetes</taxon>
        <taxon>Mycobacteriales</taxon>
        <taxon>Mycobacteriaceae</taxon>
        <taxon>Mycobacterium</taxon>
    </lineage>
</organism>
<feature type="transmembrane region" description="Helical" evidence="2">
    <location>
        <begin position="111"/>
        <end position="136"/>
    </location>
</feature>
<keyword evidence="5" id="KW-1185">Reference proteome</keyword>
<evidence type="ECO:0000256" key="1">
    <source>
        <dbReference type="SAM" id="MobiDB-lite"/>
    </source>
</evidence>
<feature type="compositionally biased region" description="Polar residues" evidence="1">
    <location>
        <begin position="10"/>
        <end position="20"/>
    </location>
</feature>
<reference evidence="4" key="1">
    <citation type="submission" date="2022-05" db="EMBL/GenBank/DDBJ databases">
        <title>A methanotrophic Mycobacterium dominates a cave microbial ecosystem.</title>
        <authorList>
            <person name="Van Spanning R.J.M."/>
            <person name="Guan Q."/>
            <person name="Melkonian C."/>
            <person name="Gallant J."/>
            <person name="Polerecky L."/>
            <person name="Flot J.-F."/>
            <person name="Brandt B.W."/>
            <person name="Braster M."/>
            <person name="Iturbe Espinoza P."/>
            <person name="Aerts J."/>
            <person name="Meima-Franke M."/>
            <person name="Piersma S.R."/>
            <person name="Bunduc C."/>
            <person name="Ummels R."/>
            <person name="Pain A."/>
            <person name="Fleming E.J."/>
            <person name="van der Wel N."/>
            <person name="Gherman V.D."/>
            <person name="Sarbu S.M."/>
            <person name="Bodelier P.L.E."/>
            <person name="Bitter W."/>
        </authorList>
    </citation>
    <scope>NUCLEOTIDE SEQUENCE</scope>
    <source>
        <strain evidence="4">Sulfur Cave</strain>
    </source>
</reference>